<keyword evidence="2" id="KW-1282">Carboxysome</keyword>
<dbReference type="AlphaFoldDB" id="A0A1H9U4H1"/>
<dbReference type="STRING" id="142588.SAMN04488559_12142"/>
<dbReference type="Gene3D" id="2.40.50.220">
    <property type="entry name" value="EutN/Ccml"/>
    <property type="match status" value="1"/>
</dbReference>
<comment type="subcellular location">
    <subcellularLocation>
        <location evidence="1">Carboxysome</location>
    </subcellularLocation>
</comment>
<reference evidence="4 5" key="1">
    <citation type="submission" date="2016-10" db="EMBL/GenBank/DDBJ databases">
        <authorList>
            <person name="de Groot N.N."/>
        </authorList>
    </citation>
    <scope>NUCLEOTIDE SEQUENCE [LARGE SCALE GENOMIC DNA]</scope>
    <source>
        <strain evidence="4 5">DSM 13760</strain>
    </source>
</reference>
<proteinExistence type="predicted"/>
<dbReference type="EMBL" id="FOHA01000021">
    <property type="protein sequence ID" value="SES04395.1"/>
    <property type="molecule type" value="Genomic_DNA"/>
</dbReference>
<dbReference type="CDD" id="cd01614">
    <property type="entry name" value="EutN_CcmL"/>
    <property type="match status" value="1"/>
</dbReference>
<dbReference type="Pfam" id="PF03319">
    <property type="entry name" value="EutN_CcmL"/>
    <property type="match status" value="1"/>
</dbReference>
<name>A0A1H9U4H1_9LACT</name>
<keyword evidence="3" id="KW-1283">Bacterial microcompartment</keyword>
<gene>
    <name evidence="4" type="ORF">SAMN04488559_12142</name>
</gene>
<evidence type="ECO:0000313" key="5">
    <source>
        <dbReference type="Proteomes" id="UP000198948"/>
    </source>
</evidence>
<evidence type="ECO:0000256" key="3">
    <source>
        <dbReference type="ARBA" id="ARBA00024446"/>
    </source>
</evidence>
<evidence type="ECO:0000256" key="2">
    <source>
        <dbReference type="ARBA" id="ARBA00023669"/>
    </source>
</evidence>
<keyword evidence="5" id="KW-1185">Reference proteome</keyword>
<evidence type="ECO:0000256" key="1">
    <source>
        <dbReference type="ARBA" id="ARBA00023587"/>
    </source>
</evidence>
<accession>A0A1H9U4H1</accession>
<dbReference type="InterPro" id="IPR036677">
    <property type="entry name" value="EutN_CcmL_sf"/>
</dbReference>
<protein>
    <submittedName>
        <fullName evidence="4">Ethanolamine utilization protein EutN</fullName>
    </submittedName>
</protein>
<evidence type="ECO:0000313" key="4">
    <source>
        <dbReference type="EMBL" id="SES04395.1"/>
    </source>
</evidence>
<dbReference type="SUPFAM" id="SSF159133">
    <property type="entry name" value="EutN/CcmL-like"/>
    <property type="match status" value="1"/>
</dbReference>
<dbReference type="RefSeq" id="WP_092653753.1">
    <property type="nucleotide sequence ID" value="NZ_FOHA01000021.1"/>
</dbReference>
<dbReference type="PANTHER" id="PTHR36539">
    <property type="entry name" value="ETHANOLAMINE UTILIZATION PROTEIN EUTN"/>
    <property type="match status" value="1"/>
</dbReference>
<dbReference type="OrthoDB" id="196195at2"/>
<organism evidence="4 5">
    <name type="scientific">Isobaculum melis</name>
    <dbReference type="NCBI Taxonomy" id="142588"/>
    <lineage>
        <taxon>Bacteria</taxon>
        <taxon>Bacillati</taxon>
        <taxon>Bacillota</taxon>
        <taxon>Bacilli</taxon>
        <taxon>Lactobacillales</taxon>
        <taxon>Carnobacteriaceae</taxon>
        <taxon>Isobaculum</taxon>
    </lineage>
</organism>
<sequence length="89" mass="9259">MIIGKVTGSLWATRKDEKLNGLKFLIVETEPDEHQSVPQSLVAADNAGAGFGDVVLVTTGGAARLSLDKEGVPVDAVIVGIVDSVEREG</sequence>
<dbReference type="PANTHER" id="PTHR36539:SF2">
    <property type="entry name" value="ETHANOLAMINE UTILIZATION PROTEIN"/>
    <property type="match status" value="1"/>
</dbReference>
<dbReference type="Proteomes" id="UP000198948">
    <property type="component" value="Unassembled WGS sequence"/>
</dbReference>
<dbReference type="GO" id="GO:0031470">
    <property type="term" value="C:carboxysome"/>
    <property type="evidence" value="ECO:0007669"/>
    <property type="project" value="UniProtKB-SubCell"/>
</dbReference>
<dbReference type="InterPro" id="IPR004992">
    <property type="entry name" value="EutN_CcmL"/>
</dbReference>
<dbReference type="PROSITE" id="PS51932">
    <property type="entry name" value="BMV"/>
    <property type="match status" value="1"/>
</dbReference>